<reference evidence="1 2" key="1">
    <citation type="submission" date="2023-07" db="EMBL/GenBank/DDBJ databases">
        <title>Sorghum-associated microbial communities from plants grown in Nebraska, USA.</title>
        <authorList>
            <person name="Schachtman D."/>
        </authorList>
    </citation>
    <scope>NUCLEOTIDE SEQUENCE [LARGE SCALE GENOMIC DNA]</scope>
    <source>
        <strain evidence="1 2">CC258</strain>
    </source>
</reference>
<evidence type="ECO:0008006" key="3">
    <source>
        <dbReference type="Google" id="ProtNLM"/>
    </source>
</evidence>
<gene>
    <name evidence="1" type="ORF">J2736_001514</name>
</gene>
<dbReference type="EMBL" id="JAVDSB010000001">
    <property type="protein sequence ID" value="MDR6550331.1"/>
    <property type="molecule type" value="Genomic_DNA"/>
</dbReference>
<evidence type="ECO:0000313" key="2">
    <source>
        <dbReference type="Proteomes" id="UP001267290"/>
    </source>
</evidence>
<proteinExistence type="predicted"/>
<protein>
    <recommendedName>
        <fullName evidence="3">GNAT family N-acetyltransferase</fullName>
    </recommendedName>
</protein>
<sequence length="60" mass="7294">MELIIKSISENELEDFLSILKEAALWLKNEDKEMWRDNQLSPENLLNTNSIEELFYWLHR</sequence>
<comment type="caution">
    <text evidence="1">The sequence shown here is derived from an EMBL/GenBank/DDBJ whole genome shotgun (WGS) entry which is preliminary data.</text>
</comment>
<name>A0ABU1NS69_9BACL</name>
<accession>A0ABU1NS69</accession>
<organism evidence="1 2">
    <name type="scientific">Paenibacillus qinlingensis</name>
    <dbReference type="NCBI Taxonomy" id="1837343"/>
    <lineage>
        <taxon>Bacteria</taxon>
        <taxon>Bacillati</taxon>
        <taxon>Bacillota</taxon>
        <taxon>Bacilli</taxon>
        <taxon>Bacillales</taxon>
        <taxon>Paenibacillaceae</taxon>
        <taxon>Paenibacillus</taxon>
    </lineage>
</organism>
<evidence type="ECO:0000313" key="1">
    <source>
        <dbReference type="EMBL" id="MDR6550331.1"/>
    </source>
</evidence>
<keyword evidence="2" id="KW-1185">Reference proteome</keyword>
<dbReference type="Proteomes" id="UP001267290">
    <property type="component" value="Unassembled WGS sequence"/>
</dbReference>